<feature type="active site" description="Proton acceptor" evidence="11">
    <location>
        <position position="860"/>
    </location>
</feature>
<dbReference type="SMART" id="SM00742">
    <property type="entry name" value="Hr1"/>
    <property type="match status" value="3"/>
</dbReference>
<keyword evidence="4" id="KW-0597">Phosphoprotein</keyword>
<keyword evidence="22" id="KW-1185">Reference proteome</keyword>
<feature type="region of interest" description="Disordered" evidence="16">
    <location>
        <begin position="610"/>
        <end position="633"/>
    </location>
</feature>
<keyword evidence="7" id="KW-0418">Kinase</keyword>
<dbReference type="PROSITE" id="PS00108">
    <property type="entry name" value="PROTEIN_KINASE_ST"/>
    <property type="match status" value="1"/>
</dbReference>
<feature type="domain" description="REM-1" evidence="19">
    <location>
        <begin position="133"/>
        <end position="222"/>
    </location>
</feature>
<dbReference type="InterPro" id="IPR017892">
    <property type="entry name" value="Pkinase_C"/>
</dbReference>
<dbReference type="Gene3D" id="1.10.510.10">
    <property type="entry name" value="Transferase(Phosphotransferase) domain 1"/>
    <property type="match status" value="1"/>
</dbReference>
<evidence type="ECO:0000256" key="8">
    <source>
        <dbReference type="ARBA" id="ARBA00022840"/>
    </source>
</evidence>
<keyword evidence="5" id="KW-0808">Transferase</keyword>
<dbReference type="Gene3D" id="1.10.287.160">
    <property type="entry name" value="HR1 repeat"/>
    <property type="match status" value="3"/>
</dbReference>
<evidence type="ECO:0000256" key="14">
    <source>
        <dbReference type="PROSITE-ProRule" id="PRU10141"/>
    </source>
</evidence>
<dbReference type="CDD" id="cd05589">
    <property type="entry name" value="STKc_PKN"/>
    <property type="match status" value="1"/>
</dbReference>
<evidence type="ECO:0000256" key="12">
    <source>
        <dbReference type="PIRSR" id="PIRSR000615-3"/>
    </source>
</evidence>
<dbReference type="Pfam" id="PF00433">
    <property type="entry name" value="Pkinase_C"/>
    <property type="match status" value="1"/>
</dbReference>
<evidence type="ECO:0000256" key="1">
    <source>
        <dbReference type="ARBA" id="ARBA00005490"/>
    </source>
</evidence>
<evidence type="ECO:0000256" key="9">
    <source>
        <dbReference type="ARBA" id="ARBA00047272"/>
    </source>
</evidence>
<dbReference type="EMBL" id="CAJNOJ010000102">
    <property type="protein sequence ID" value="CAF1114235.1"/>
    <property type="molecule type" value="Genomic_DNA"/>
</dbReference>
<dbReference type="InterPro" id="IPR035892">
    <property type="entry name" value="C2_domain_sf"/>
</dbReference>
<keyword evidence="12" id="KW-0479">Metal-binding</keyword>
<comment type="caution">
    <text evidence="21">The sequence shown here is derived from an EMBL/GenBank/DDBJ whole genome shotgun (WGS) entry which is preliminary data.</text>
</comment>
<dbReference type="Pfam" id="PF00069">
    <property type="entry name" value="Pkinase"/>
    <property type="match status" value="1"/>
</dbReference>
<dbReference type="PROSITE" id="PS51860">
    <property type="entry name" value="REM_1"/>
    <property type="match status" value="2"/>
</dbReference>
<comment type="catalytic activity">
    <reaction evidence="9">
        <text>L-threonyl-[protein] + ATP = O-phospho-L-threonyl-[protein] + ADP + H(+)</text>
        <dbReference type="Rhea" id="RHEA:46608"/>
        <dbReference type="Rhea" id="RHEA-COMP:11060"/>
        <dbReference type="Rhea" id="RHEA-COMP:11605"/>
        <dbReference type="ChEBI" id="CHEBI:15378"/>
        <dbReference type="ChEBI" id="CHEBI:30013"/>
        <dbReference type="ChEBI" id="CHEBI:30616"/>
        <dbReference type="ChEBI" id="CHEBI:61977"/>
        <dbReference type="ChEBI" id="CHEBI:456216"/>
        <dbReference type="EC" id="2.7.11.13"/>
    </reaction>
</comment>
<feature type="binding site" evidence="12">
    <location>
        <position position="878"/>
    </location>
    <ligand>
        <name>Mg(2+)</name>
        <dbReference type="ChEBI" id="CHEBI:18420"/>
    </ligand>
</feature>
<dbReference type="AlphaFoldDB" id="A0A814Q429"/>
<comment type="similarity">
    <text evidence="1">Belongs to the protein kinase superfamily. AGC Ser/Thr protein kinase family. PKC subfamily.</text>
</comment>
<evidence type="ECO:0000256" key="6">
    <source>
        <dbReference type="ARBA" id="ARBA00022741"/>
    </source>
</evidence>
<dbReference type="EC" id="2.7.11.13" evidence="2"/>
<evidence type="ECO:0000256" key="4">
    <source>
        <dbReference type="ARBA" id="ARBA00022553"/>
    </source>
</evidence>
<dbReference type="SUPFAM" id="SSF49562">
    <property type="entry name" value="C2 domain (Calcium/lipid-binding domain, CaLB)"/>
    <property type="match status" value="1"/>
</dbReference>
<dbReference type="FunFam" id="1.10.510.10:FF:000038">
    <property type="entry name" value="serine/threonine-protein kinase N2 isoform X1"/>
    <property type="match status" value="1"/>
</dbReference>
<dbReference type="SMART" id="SM00133">
    <property type="entry name" value="S_TK_X"/>
    <property type="match status" value="1"/>
</dbReference>
<feature type="coiled-coil region" evidence="15">
    <location>
        <begin position="98"/>
        <end position="132"/>
    </location>
</feature>
<evidence type="ECO:0000256" key="16">
    <source>
        <dbReference type="SAM" id="MobiDB-lite"/>
    </source>
</evidence>
<dbReference type="PROSITE" id="PS51285">
    <property type="entry name" value="AGC_KINASE_CTER"/>
    <property type="match status" value="1"/>
</dbReference>
<dbReference type="GO" id="GO:0005524">
    <property type="term" value="F:ATP binding"/>
    <property type="evidence" value="ECO:0007669"/>
    <property type="project" value="UniProtKB-UniRule"/>
</dbReference>
<keyword evidence="13 15" id="KW-0175">Coiled coil</keyword>
<feature type="binding site" evidence="14">
    <location>
        <position position="764"/>
    </location>
    <ligand>
        <name>ATP</name>
        <dbReference type="ChEBI" id="CHEBI:30616"/>
    </ligand>
</feature>
<evidence type="ECO:0000256" key="11">
    <source>
        <dbReference type="PIRSR" id="PIRSR000615-1"/>
    </source>
</evidence>
<evidence type="ECO:0000256" key="7">
    <source>
        <dbReference type="ARBA" id="ARBA00022777"/>
    </source>
</evidence>
<feature type="domain" description="AGC-kinase C-terminal" evidence="18">
    <location>
        <begin position="995"/>
        <end position="1061"/>
    </location>
</feature>
<dbReference type="EMBL" id="CAJNOR010001004">
    <property type="protein sequence ID" value="CAF1054850.1"/>
    <property type="molecule type" value="Genomic_DNA"/>
</dbReference>
<keyword evidence="8 14" id="KW-0067">ATP-binding</keyword>
<dbReference type="InterPro" id="IPR000719">
    <property type="entry name" value="Prot_kinase_dom"/>
</dbReference>
<dbReference type="Proteomes" id="UP000663828">
    <property type="component" value="Unassembled WGS sequence"/>
</dbReference>
<dbReference type="GO" id="GO:0046872">
    <property type="term" value="F:metal ion binding"/>
    <property type="evidence" value="ECO:0007669"/>
    <property type="project" value="UniProtKB-KW"/>
</dbReference>
<evidence type="ECO:0000256" key="3">
    <source>
        <dbReference type="ARBA" id="ARBA00022527"/>
    </source>
</evidence>
<dbReference type="PANTHER" id="PTHR24351">
    <property type="entry name" value="RIBOSOMAL PROTEIN S6 KINASE"/>
    <property type="match status" value="1"/>
</dbReference>
<evidence type="ECO:0000256" key="13">
    <source>
        <dbReference type="PROSITE-ProRule" id="PRU01207"/>
    </source>
</evidence>
<dbReference type="SMART" id="SM00220">
    <property type="entry name" value="S_TKc"/>
    <property type="match status" value="1"/>
</dbReference>
<feature type="coiled-coil region" evidence="15">
    <location>
        <begin position="185"/>
        <end position="219"/>
    </location>
</feature>
<dbReference type="InterPro" id="IPR011009">
    <property type="entry name" value="Kinase-like_dom_sf"/>
</dbReference>
<feature type="domain" description="REM-1" evidence="19">
    <location>
        <begin position="233"/>
        <end position="311"/>
    </location>
</feature>
<dbReference type="Proteomes" id="UP000663852">
    <property type="component" value="Unassembled WGS sequence"/>
</dbReference>
<dbReference type="CDD" id="cd11625">
    <property type="entry name" value="HR1_PKN_3"/>
    <property type="match status" value="1"/>
</dbReference>
<dbReference type="PROSITE" id="PS50011">
    <property type="entry name" value="PROTEIN_KINASE_DOM"/>
    <property type="match status" value="1"/>
</dbReference>
<reference evidence="21" key="1">
    <citation type="submission" date="2021-02" db="EMBL/GenBank/DDBJ databases">
        <authorList>
            <person name="Nowell W R."/>
        </authorList>
    </citation>
    <scope>NUCLEOTIDE SEQUENCE</scope>
</reference>
<feature type="compositionally biased region" description="Pro residues" evidence="16">
    <location>
        <begin position="617"/>
        <end position="626"/>
    </location>
</feature>
<keyword evidence="6 14" id="KW-0547">Nucleotide-binding</keyword>
<proteinExistence type="inferred from homology"/>
<dbReference type="Pfam" id="PF02185">
    <property type="entry name" value="HR1"/>
    <property type="match status" value="3"/>
</dbReference>
<comment type="catalytic activity">
    <reaction evidence="10">
        <text>L-seryl-[protein] + ATP = O-phospho-L-seryl-[protein] + ADP + H(+)</text>
        <dbReference type="Rhea" id="RHEA:17989"/>
        <dbReference type="Rhea" id="RHEA-COMP:9863"/>
        <dbReference type="Rhea" id="RHEA-COMP:11604"/>
        <dbReference type="ChEBI" id="CHEBI:15378"/>
        <dbReference type="ChEBI" id="CHEBI:29999"/>
        <dbReference type="ChEBI" id="CHEBI:30616"/>
        <dbReference type="ChEBI" id="CHEBI:83421"/>
        <dbReference type="ChEBI" id="CHEBI:456216"/>
        <dbReference type="EC" id="2.7.11.13"/>
    </reaction>
</comment>
<evidence type="ECO:0000259" key="17">
    <source>
        <dbReference type="PROSITE" id="PS50011"/>
    </source>
</evidence>
<evidence type="ECO:0000256" key="10">
    <source>
        <dbReference type="ARBA" id="ARBA00047470"/>
    </source>
</evidence>
<name>A0A814Q429_ADIRI</name>
<keyword evidence="12" id="KW-0460">Magnesium</keyword>
<evidence type="ECO:0000256" key="15">
    <source>
        <dbReference type="SAM" id="Coils"/>
    </source>
</evidence>
<dbReference type="FunFam" id="3.30.200.20:FF:000058">
    <property type="entry name" value="Putative serine/threonine-protein kinase N2"/>
    <property type="match status" value="1"/>
</dbReference>
<evidence type="ECO:0000256" key="5">
    <source>
        <dbReference type="ARBA" id="ARBA00022679"/>
    </source>
</evidence>
<dbReference type="InterPro" id="IPR008271">
    <property type="entry name" value="Ser/Thr_kinase_AS"/>
</dbReference>
<dbReference type="InterPro" id="IPR000961">
    <property type="entry name" value="AGC-kinase_C"/>
</dbReference>
<dbReference type="Gene3D" id="3.30.200.20">
    <property type="entry name" value="Phosphorylase Kinase, domain 1"/>
    <property type="match status" value="1"/>
</dbReference>
<feature type="binding site" evidence="12">
    <location>
        <position position="865"/>
    </location>
    <ligand>
        <name>Mg(2+)</name>
        <dbReference type="ChEBI" id="CHEBI:18420"/>
    </ligand>
</feature>
<sequence length="1061" mass="120855">MKFAQDWLSTYQMNDQSVLADIEWHRYLNTYSITMSSCHQISEMNNITDRHENNHTDDHLQQVSVDQQINSLKKQLEIELKVKTGAESILNTYTGQKKETYRKMCDEAQIVLKDAKAKADFLRMQIKRLENGSHDPSSNNVLSGNGNDQNPIQQRIHALKKQLEIELKVKAGAETLLQTYSGQRKESSRKMCDEAQILLKDAKAKVEYIRLEIKRLETDLLSPKSTINAKENNYANDQSLWPSEQSIQQLEHHLTIETTMKKGGENAVKVLKQTGAKKELLAEAHQSLFESKQRIALLEEALRRRYKKRNENNSNRHVSPLYNDMILKPAAVTGKLQVRLLGCQDLFEEALLPAVTKRDSFGSSPDAKYKTLRGKSELSNEINAILRVDNVRTVETGYRPCSQQAWDQRYTIELDRARELEINIIWRDYRNMCAIRFLRLEDFINPNNEISGMIIHLEPQGVLFADIKFINPLVKPAPKLKRQKKLFTKRKGKNLPRPSHMRIDVTLWYRLITKGVITPNCYDGNSTISSSLPTSPTPSHYVQQDIQQPDALRSTESAPFTPTYPQFDEETSPIHSHYVRPNQATKQLSVPTEMSTNGSSFICENNNNNNKNIGKALPPPVAPKPSWPRQTSTVAAIAASAAAATATVPPSSSSLSTPLPSYIQPTEESKTIYELPRSNVVSTERQPSLKFNRSSSMNQISTNIAQLQEIVPTRNKSLSIPDSRFPKGVHIDTFRLVSVLGRGHFGKVILSEYLPRRGDYYALKVLKKGDILARDEVESLMSEKRIFEVINRSRHPFLINLYSCFQTRDHVIFVMEYAFGGDLMMHIHQDVFDEQRACFYAACVVLGLEFLHQNKIVYRDLKLDNLLLDREGYLKIADFGLCKEGIGYGGTTSTFCGTPEFLAPEVLTESSYTRAVDWWGLGVLIYEMLVGESPFPGDDEEEVFDSIVNDEVKYPKFLSVESITIMKRLLRKNVSHRLGAGEHDAADVKRQSFFKNIVWEDLLSKKTKPPFVPTVRSADDVSNFDTEFTSEEPILTPAKDPRPIRDEDQTNFTGFDYVNEW</sequence>
<organism evidence="21 23">
    <name type="scientific">Adineta ricciae</name>
    <name type="common">Rotifer</name>
    <dbReference type="NCBI Taxonomy" id="249248"/>
    <lineage>
        <taxon>Eukaryota</taxon>
        <taxon>Metazoa</taxon>
        <taxon>Spiralia</taxon>
        <taxon>Gnathifera</taxon>
        <taxon>Rotifera</taxon>
        <taxon>Eurotatoria</taxon>
        <taxon>Bdelloidea</taxon>
        <taxon>Adinetida</taxon>
        <taxon>Adinetidae</taxon>
        <taxon>Adineta</taxon>
    </lineage>
</organism>
<evidence type="ECO:0000259" key="19">
    <source>
        <dbReference type="PROSITE" id="PS51860"/>
    </source>
</evidence>
<dbReference type="GO" id="GO:0007165">
    <property type="term" value="P:signal transduction"/>
    <property type="evidence" value="ECO:0007669"/>
    <property type="project" value="InterPro"/>
</dbReference>
<evidence type="ECO:0000313" key="22">
    <source>
        <dbReference type="Proteomes" id="UP000663828"/>
    </source>
</evidence>
<accession>A0A814Q429</accession>
<gene>
    <name evidence="21" type="ORF">EDS130_LOCUS20696</name>
    <name evidence="20" type="ORF">XAT740_LOCUS15969</name>
</gene>
<evidence type="ECO:0000313" key="20">
    <source>
        <dbReference type="EMBL" id="CAF1054850.1"/>
    </source>
</evidence>
<feature type="domain" description="Protein kinase" evidence="17">
    <location>
        <begin position="734"/>
        <end position="994"/>
    </location>
</feature>
<dbReference type="SUPFAM" id="SSF56112">
    <property type="entry name" value="Protein kinase-like (PK-like)"/>
    <property type="match status" value="1"/>
</dbReference>
<dbReference type="InterPro" id="IPR017441">
    <property type="entry name" value="Protein_kinase_ATP_BS"/>
</dbReference>
<evidence type="ECO:0000256" key="2">
    <source>
        <dbReference type="ARBA" id="ARBA00012429"/>
    </source>
</evidence>
<dbReference type="SUPFAM" id="SSF46585">
    <property type="entry name" value="HR1 repeat"/>
    <property type="match status" value="3"/>
</dbReference>
<dbReference type="OrthoDB" id="63267at2759"/>
<keyword evidence="3" id="KW-0723">Serine/threonine-protein kinase</keyword>
<evidence type="ECO:0000259" key="18">
    <source>
        <dbReference type="PROSITE" id="PS51285"/>
    </source>
</evidence>
<dbReference type="PROSITE" id="PS00107">
    <property type="entry name" value="PROTEIN_KINASE_ATP"/>
    <property type="match status" value="1"/>
</dbReference>
<dbReference type="InterPro" id="IPR036274">
    <property type="entry name" value="HR1_rpt_sf"/>
</dbReference>
<evidence type="ECO:0000313" key="23">
    <source>
        <dbReference type="Proteomes" id="UP000663852"/>
    </source>
</evidence>
<evidence type="ECO:0000313" key="21">
    <source>
        <dbReference type="EMBL" id="CAF1114235.1"/>
    </source>
</evidence>
<dbReference type="GO" id="GO:0004697">
    <property type="term" value="F:diacylglycerol-dependent serine/threonine kinase activity"/>
    <property type="evidence" value="ECO:0007669"/>
    <property type="project" value="UniProtKB-EC"/>
</dbReference>
<dbReference type="InterPro" id="IPR011072">
    <property type="entry name" value="HR1_rho-bd"/>
</dbReference>
<protein>
    <recommendedName>
        <fullName evidence="2">protein kinase C</fullName>
        <ecNumber evidence="2">2.7.11.13</ecNumber>
    </recommendedName>
</protein>